<accession>A0A3M7DF19</accession>
<dbReference type="EMBL" id="QWIP01000483">
    <property type="protein sequence ID" value="RMY62938.1"/>
    <property type="molecule type" value="Genomic_DNA"/>
</dbReference>
<organism evidence="1 2">
    <name type="scientific">Hortaea werneckii</name>
    <name type="common">Black yeast</name>
    <name type="synonym">Cladosporium werneckii</name>
    <dbReference type="NCBI Taxonomy" id="91943"/>
    <lineage>
        <taxon>Eukaryota</taxon>
        <taxon>Fungi</taxon>
        <taxon>Dikarya</taxon>
        <taxon>Ascomycota</taxon>
        <taxon>Pezizomycotina</taxon>
        <taxon>Dothideomycetes</taxon>
        <taxon>Dothideomycetidae</taxon>
        <taxon>Mycosphaerellales</taxon>
        <taxon>Teratosphaeriaceae</taxon>
        <taxon>Hortaea</taxon>
    </lineage>
</organism>
<evidence type="ECO:0000313" key="1">
    <source>
        <dbReference type="EMBL" id="RMY62938.1"/>
    </source>
</evidence>
<evidence type="ECO:0000313" key="2">
    <source>
        <dbReference type="Proteomes" id="UP000269276"/>
    </source>
</evidence>
<sequence length="149" mass="17885">MRTIEPYFRVSNAPALSQPASRAYIDQDPTIIMCYYDNYKFACNDWKWGNFRQHCQREYRTGETCGMKMVYQTLPLAEKCSMCEKIERKKRRMEKHRSDYQRWSSTDPQKFKFSMEKAVDEMNGLANEIKQLMADKEARYKMIGNTRRN</sequence>
<name>A0A3M7DF19_HORWE</name>
<dbReference type="AlphaFoldDB" id="A0A3M7DF19"/>
<dbReference type="OrthoDB" id="5015991at2759"/>
<proteinExistence type="predicted"/>
<dbReference type="Proteomes" id="UP000269276">
    <property type="component" value="Unassembled WGS sequence"/>
</dbReference>
<gene>
    <name evidence="1" type="ORF">D0863_10782</name>
</gene>
<dbReference type="VEuPathDB" id="FungiDB:BTJ68_06171"/>
<reference evidence="1 2" key="1">
    <citation type="journal article" date="2018" name="BMC Genomics">
        <title>Genomic evidence for intraspecific hybridization in a clonal and extremely halotolerant yeast.</title>
        <authorList>
            <person name="Gostincar C."/>
            <person name="Stajich J.E."/>
            <person name="Zupancic J."/>
            <person name="Zalar P."/>
            <person name="Gunde-Cimerman N."/>
        </authorList>
    </citation>
    <scope>NUCLEOTIDE SEQUENCE [LARGE SCALE GENOMIC DNA]</scope>
    <source>
        <strain evidence="1 2">EXF-2682</strain>
    </source>
</reference>
<protein>
    <submittedName>
        <fullName evidence="1">Uncharacterized protein</fullName>
    </submittedName>
</protein>
<comment type="caution">
    <text evidence="1">The sequence shown here is derived from an EMBL/GenBank/DDBJ whole genome shotgun (WGS) entry which is preliminary data.</text>
</comment>